<sequence length="39" mass="4508">MHLAYHVLSQRLHFRASAVQIGSLPALSHDKLWKHSQDE</sequence>
<name>A0A2Z5ZHT1_9PROT</name>
<dbReference type="KEGG" id="aot:AcetOri_orf02931"/>
<dbReference type="EMBL" id="AP018515">
    <property type="protein sequence ID" value="BBC80312.1"/>
    <property type="molecule type" value="Genomic_DNA"/>
</dbReference>
<gene>
    <name evidence="1" type="ORF">AcetOrient_orf02931</name>
</gene>
<organism evidence="1 2">
    <name type="scientific">Acetobacter orientalis</name>
    <dbReference type="NCBI Taxonomy" id="146474"/>
    <lineage>
        <taxon>Bacteria</taxon>
        <taxon>Pseudomonadati</taxon>
        <taxon>Pseudomonadota</taxon>
        <taxon>Alphaproteobacteria</taxon>
        <taxon>Acetobacterales</taxon>
        <taxon>Acetobacteraceae</taxon>
        <taxon>Acetobacter</taxon>
    </lineage>
</organism>
<dbReference type="Proteomes" id="UP000270034">
    <property type="component" value="Chromosome"/>
</dbReference>
<evidence type="ECO:0000313" key="2">
    <source>
        <dbReference type="Proteomes" id="UP000270034"/>
    </source>
</evidence>
<dbReference type="AlphaFoldDB" id="A0A2Z5ZHT1"/>
<protein>
    <submittedName>
        <fullName evidence="1">Filamentation induced by cAMP protein Fic</fullName>
    </submittedName>
</protein>
<reference evidence="1 2" key="1">
    <citation type="submission" date="2018-02" db="EMBL/GenBank/DDBJ databases">
        <title>Acetobacter orientalis genome.</title>
        <authorList>
            <person name="Nakashima N."/>
            <person name="Tamura T."/>
        </authorList>
    </citation>
    <scope>NUCLEOTIDE SEQUENCE [LARGE SCALE GENOMIC DNA]</scope>
    <source>
        <strain evidence="1 2">FAN1</strain>
    </source>
</reference>
<evidence type="ECO:0000313" key="1">
    <source>
        <dbReference type="EMBL" id="BBC80312.1"/>
    </source>
</evidence>
<proteinExistence type="predicted"/>
<accession>A0A2Z5ZHT1</accession>